<evidence type="ECO:0000313" key="1">
    <source>
        <dbReference type="EMBL" id="CAF1687657.1"/>
    </source>
</evidence>
<feature type="non-terminal residue" evidence="1">
    <location>
        <position position="1"/>
    </location>
</feature>
<keyword evidence="2" id="KW-1185">Reference proteome</keyword>
<organism evidence="1 2">
    <name type="scientific">Adineta ricciae</name>
    <name type="common">Rotifer</name>
    <dbReference type="NCBI Taxonomy" id="249248"/>
    <lineage>
        <taxon>Eukaryota</taxon>
        <taxon>Metazoa</taxon>
        <taxon>Spiralia</taxon>
        <taxon>Gnathifera</taxon>
        <taxon>Rotifera</taxon>
        <taxon>Eurotatoria</taxon>
        <taxon>Bdelloidea</taxon>
        <taxon>Adinetida</taxon>
        <taxon>Adinetidae</taxon>
        <taxon>Adineta</taxon>
    </lineage>
</organism>
<protein>
    <submittedName>
        <fullName evidence="1">Uncharacterized protein</fullName>
    </submittedName>
</protein>
<evidence type="ECO:0000313" key="2">
    <source>
        <dbReference type="Proteomes" id="UP000663828"/>
    </source>
</evidence>
<name>A0A816HI35_ADIRI</name>
<comment type="caution">
    <text evidence="1">The sequence shown here is derived from an EMBL/GenBank/DDBJ whole genome shotgun (WGS) entry which is preliminary data.</text>
</comment>
<sequence length="95" mass="10416">LLTTCFVCQKTDGSSSKVSSTEQQKSVFIKRGIIVPPGSRCCRDHLYGKHLTYKGPHQIVPTKSEPVVFDAKDDGAYYNLTDSEKGVIGLSYMSA</sequence>
<accession>A0A816HI35</accession>
<reference evidence="1" key="1">
    <citation type="submission" date="2021-02" db="EMBL/GenBank/DDBJ databases">
        <authorList>
            <person name="Nowell W R."/>
        </authorList>
    </citation>
    <scope>NUCLEOTIDE SEQUENCE</scope>
</reference>
<dbReference type="Proteomes" id="UP000663828">
    <property type="component" value="Unassembled WGS sequence"/>
</dbReference>
<gene>
    <name evidence="1" type="ORF">XAT740_LOCUS62499</name>
</gene>
<dbReference type="AlphaFoldDB" id="A0A816HI35"/>
<dbReference type="EMBL" id="CAJNOR010017687">
    <property type="protein sequence ID" value="CAF1687657.1"/>
    <property type="molecule type" value="Genomic_DNA"/>
</dbReference>
<proteinExistence type="predicted"/>